<dbReference type="HOGENOM" id="CLU_023651_0_0_1"/>
<feature type="transmembrane region" description="Helical" evidence="2">
    <location>
        <begin position="384"/>
        <end position="406"/>
    </location>
</feature>
<name>J3LWW1_ORYBR</name>
<dbReference type="PANTHER" id="PTHR35311">
    <property type="entry name" value="KINETOCHORE-ASSOCIATED PROTEIN KNL-2 HOMOLOG"/>
    <property type="match status" value="1"/>
</dbReference>
<dbReference type="STRING" id="4533.J3LWW1"/>
<protein>
    <recommendedName>
        <fullName evidence="3">SANTA domain-containing protein</fullName>
    </recommendedName>
</protein>
<reference evidence="4" key="1">
    <citation type="journal article" date="2013" name="Nat. Commun.">
        <title>Whole-genome sequencing of Oryza brachyantha reveals mechanisms underlying Oryza genome evolution.</title>
        <authorList>
            <person name="Chen J."/>
            <person name="Huang Q."/>
            <person name="Gao D."/>
            <person name="Wang J."/>
            <person name="Lang Y."/>
            <person name="Liu T."/>
            <person name="Li B."/>
            <person name="Bai Z."/>
            <person name="Luis Goicoechea J."/>
            <person name="Liang C."/>
            <person name="Chen C."/>
            <person name="Zhang W."/>
            <person name="Sun S."/>
            <person name="Liao Y."/>
            <person name="Zhang X."/>
            <person name="Yang L."/>
            <person name="Song C."/>
            <person name="Wang M."/>
            <person name="Shi J."/>
            <person name="Liu G."/>
            <person name="Liu J."/>
            <person name="Zhou H."/>
            <person name="Zhou W."/>
            <person name="Yu Q."/>
            <person name="An N."/>
            <person name="Chen Y."/>
            <person name="Cai Q."/>
            <person name="Wang B."/>
            <person name="Liu B."/>
            <person name="Min J."/>
            <person name="Huang Y."/>
            <person name="Wu H."/>
            <person name="Li Z."/>
            <person name="Zhang Y."/>
            <person name="Yin Y."/>
            <person name="Song W."/>
            <person name="Jiang J."/>
            <person name="Jackson S.A."/>
            <person name="Wing R.A."/>
            <person name="Wang J."/>
            <person name="Chen M."/>
        </authorList>
    </citation>
    <scope>NUCLEOTIDE SEQUENCE [LARGE SCALE GENOMIC DNA]</scope>
    <source>
        <strain evidence="4">cv. IRGC 101232</strain>
    </source>
</reference>
<keyword evidence="2" id="KW-0472">Membrane</keyword>
<dbReference type="InterPro" id="IPR053090">
    <property type="entry name" value="Centromere_KNL-2_homolog"/>
</dbReference>
<evidence type="ECO:0000259" key="3">
    <source>
        <dbReference type="Pfam" id="PF09133"/>
    </source>
</evidence>
<organism evidence="4">
    <name type="scientific">Oryza brachyantha</name>
    <name type="common">malo sina</name>
    <dbReference type="NCBI Taxonomy" id="4533"/>
    <lineage>
        <taxon>Eukaryota</taxon>
        <taxon>Viridiplantae</taxon>
        <taxon>Streptophyta</taxon>
        <taxon>Embryophyta</taxon>
        <taxon>Tracheophyta</taxon>
        <taxon>Spermatophyta</taxon>
        <taxon>Magnoliopsida</taxon>
        <taxon>Liliopsida</taxon>
        <taxon>Poales</taxon>
        <taxon>Poaceae</taxon>
        <taxon>BOP clade</taxon>
        <taxon>Oryzoideae</taxon>
        <taxon>Oryzeae</taxon>
        <taxon>Oryzinae</taxon>
        <taxon>Oryza</taxon>
    </lineage>
</organism>
<feature type="domain" description="SANTA" evidence="3">
    <location>
        <begin position="29"/>
        <end position="118"/>
    </location>
</feature>
<dbReference type="Proteomes" id="UP000006038">
    <property type="component" value="Chromosome 4"/>
</dbReference>
<feature type="region of interest" description="Disordered" evidence="1">
    <location>
        <begin position="234"/>
        <end position="255"/>
    </location>
</feature>
<keyword evidence="2" id="KW-0812">Transmembrane</keyword>
<accession>J3LWW1</accession>
<dbReference type="AlphaFoldDB" id="J3LWW1"/>
<evidence type="ECO:0000313" key="5">
    <source>
        <dbReference type="Proteomes" id="UP000006038"/>
    </source>
</evidence>
<dbReference type="InterPro" id="IPR015216">
    <property type="entry name" value="SANTA"/>
</dbReference>
<dbReference type="Pfam" id="PF09133">
    <property type="entry name" value="SANTA"/>
    <property type="match status" value="1"/>
</dbReference>
<evidence type="ECO:0000313" key="4">
    <source>
        <dbReference type="EnsemblPlants" id="OB04G16360.1"/>
    </source>
</evidence>
<proteinExistence type="predicted"/>
<keyword evidence="2" id="KW-1133">Transmembrane helix</keyword>
<dbReference type="Gramene" id="OB04G16360.1">
    <property type="protein sequence ID" value="OB04G16360.1"/>
    <property type="gene ID" value="OB04G16360"/>
</dbReference>
<reference evidence="4" key="2">
    <citation type="submission" date="2013-04" db="UniProtKB">
        <authorList>
            <consortium name="EnsemblPlants"/>
        </authorList>
    </citation>
    <scope>IDENTIFICATION</scope>
</reference>
<dbReference type="EnsemblPlants" id="OB04G16360.1">
    <property type="protein sequence ID" value="OB04G16360.1"/>
    <property type="gene ID" value="OB04G16360"/>
</dbReference>
<evidence type="ECO:0000256" key="1">
    <source>
        <dbReference type="SAM" id="MobiDB-lite"/>
    </source>
</evidence>
<evidence type="ECO:0000256" key="2">
    <source>
        <dbReference type="SAM" id="Phobius"/>
    </source>
</evidence>
<feature type="compositionally biased region" description="Basic and acidic residues" evidence="1">
    <location>
        <begin position="234"/>
        <end position="251"/>
    </location>
</feature>
<dbReference type="PANTHER" id="PTHR35311:SF10">
    <property type="entry name" value="OS04G0347900 PROTEIN"/>
    <property type="match status" value="1"/>
</dbReference>
<keyword evidence="5" id="KW-1185">Reference proteome</keyword>
<sequence length="572" mass="63722">MLSPSFSRNPLRSSAGPVPFHCDEERPCVELFNWWLERVEGDDRKVRVAGHAERGRKLHLFTSAPIVKRHEACFLEAEDSVIVLINGPLDLSQMQKHGYSLEVCEKFMVGFPYFWERYNLGSQASSCKTSKLQDSSTKFYLEKFQLGNFIDKVGYSFIASLLNNGTHFSGDAGSFENVFYLSNKKPRFEEYACDIDISAKENTTAFNEGNEGSSAVCNKVGNGKIDLIVESTSKDRDHGVTSTEEFTRDETSEQAGNQNEFIHPDVEDKEAASHLVNSDSIYDKSTDNMTFGMGDGSANAGSSVGQGSKEVLATVLPERANFSSDDCLDNILPISTCNSNNCVENQTCLEIAQHITLNEEVVQNEDMSTSVHSDGESLRNQRGIIFMMSSSYLACLSVVFLMIHMYKRLDNIYLEKQPAGPAKEQISKSNVLQGAQRWPKKHVGSAQEQRPERYMSPGATRSPMIRTAIPYAHCSPLTRAKAKSSSVSTPESLELRRTRSGRVVVPPLDPGRQRIIYDKETLKHHASGEQVKDSCEEEKGSLSIFHSPRVAYILFENVGSLSATFCRSIWNS</sequence>
<dbReference type="eggNOG" id="ENOG502S0VY">
    <property type="taxonomic scope" value="Eukaryota"/>
</dbReference>
<dbReference type="OMA" id="PECANCC"/>
<feature type="region of interest" description="Disordered" evidence="1">
    <location>
        <begin position="433"/>
        <end position="460"/>
    </location>
</feature>